<sequence length="193" mass="22107">MTACLNRCTMIFQPYTYEKIPSTLINQIELHYFRFGASLMTHYSYFEYVEAMDCFAIKTTMDVKNIYDALIPFIIVVTLLTAVINVTATLKLFTVNRTERRKSEINLFIMSLAHFFCQFSVATITVLVRLTVDDTNRESSWAQLGQLILPFGSDFLTLSSPYLLLAFSSKLRNCIVQLISKENSANMIIPSVY</sequence>
<protein>
    <recommendedName>
        <fullName evidence="6">Serpentine receptor class gamma</fullName>
    </recommendedName>
</protein>
<feature type="transmembrane region" description="Helical" evidence="6">
    <location>
        <begin position="105"/>
        <end position="127"/>
    </location>
</feature>
<keyword evidence="3 6" id="KW-0812">Transmembrane</keyword>
<dbReference type="Pfam" id="PF02118">
    <property type="entry name" value="Srg"/>
    <property type="match status" value="1"/>
</dbReference>
<dbReference type="GO" id="GO:0016020">
    <property type="term" value="C:membrane"/>
    <property type="evidence" value="ECO:0007669"/>
    <property type="project" value="UniProtKB-SubCell"/>
</dbReference>
<dbReference type="Proteomes" id="UP000095283">
    <property type="component" value="Unplaced"/>
</dbReference>
<dbReference type="AlphaFoldDB" id="A0A1I7X5D4"/>
<dbReference type="GO" id="GO:0007606">
    <property type="term" value="P:sensory perception of chemical stimulus"/>
    <property type="evidence" value="ECO:0007669"/>
    <property type="project" value="UniProtKB-UniRule"/>
</dbReference>
<comment type="similarity">
    <text evidence="2 6">Belongs to the nematode receptor-like protein srg family.</text>
</comment>
<keyword evidence="5 6" id="KW-0472">Membrane</keyword>
<organism evidence="7 8">
    <name type="scientific">Heterorhabditis bacteriophora</name>
    <name type="common">Entomopathogenic nematode worm</name>
    <dbReference type="NCBI Taxonomy" id="37862"/>
    <lineage>
        <taxon>Eukaryota</taxon>
        <taxon>Metazoa</taxon>
        <taxon>Ecdysozoa</taxon>
        <taxon>Nematoda</taxon>
        <taxon>Chromadorea</taxon>
        <taxon>Rhabditida</taxon>
        <taxon>Rhabditina</taxon>
        <taxon>Rhabditomorpha</taxon>
        <taxon>Strongyloidea</taxon>
        <taxon>Heterorhabditidae</taxon>
        <taxon>Heterorhabditis</taxon>
    </lineage>
</organism>
<accession>A0A1I7X5D4</accession>
<dbReference type="InterPro" id="IPR000609">
    <property type="entry name" value="7TM_GPCR_serpentine_rcpt_Srg"/>
</dbReference>
<evidence type="ECO:0000256" key="1">
    <source>
        <dbReference type="ARBA" id="ARBA00004141"/>
    </source>
</evidence>
<evidence type="ECO:0000256" key="6">
    <source>
        <dbReference type="RuleBase" id="RU280813"/>
    </source>
</evidence>
<feature type="transmembrane region" description="Helical" evidence="6">
    <location>
        <begin position="147"/>
        <end position="167"/>
    </location>
</feature>
<dbReference type="WBParaSite" id="Hba_12627">
    <property type="protein sequence ID" value="Hba_12627"/>
    <property type="gene ID" value="Hba_12627"/>
</dbReference>
<reference evidence="8" key="1">
    <citation type="submission" date="2016-11" db="UniProtKB">
        <authorList>
            <consortium name="WormBaseParasite"/>
        </authorList>
    </citation>
    <scope>IDENTIFICATION</scope>
</reference>
<name>A0A1I7X5D4_HETBA</name>
<evidence type="ECO:0000256" key="5">
    <source>
        <dbReference type="ARBA" id="ARBA00023136"/>
    </source>
</evidence>
<evidence type="ECO:0000256" key="4">
    <source>
        <dbReference type="ARBA" id="ARBA00022989"/>
    </source>
</evidence>
<evidence type="ECO:0000313" key="7">
    <source>
        <dbReference type="Proteomes" id="UP000095283"/>
    </source>
</evidence>
<proteinExistence type="inferred from homology"/>
<comment type="subcellular location">
    <subcellularLocation>
        <location evidence="1">Membrane</location>
        <topology evidence="1">Multi-pass membrane protein</topology>
    </subcellularLocation>
</comment>
<dbReference type="PANTHER" id="PTHR31552:SF8">
    <property type="entry name" value="SERPENTINE RECEPTOR CLASS GAMMA"/>
    <property type="match status" value="1"/>
</dbReference>
<evidence type="ECO:0000313" key="8">
    <source>
        <dbReference type="WBParaSite" id="Hba_12627"/>
    </source>
</evidence>
<comment type="caution">
    <text evidence="6">Lacks conserved residue(s) required for the propagation of feature annotation.</text>
</comment>
<dbReference type="PANTHER" id="PTHR31552">
    <property type="entry name" value="SERPENTINE RECEPTOR CLASS GAMMA"/>
    <property type="match status" value="1"/>
</dbReference>
<evidence type="ECO:0000256" key="3">
    <source>
        <dbReference type="ARBA" id="ARBA00022692"/>
    </source>
</evidence>
<evidence type="ECO:0000256" key="2">
    <source>
        <dbReference type="ARBA" id="ARBA00005692"/>
    </source>
</evidence>
<keyword evidence="7" id="KW-1185">Reference proteome</keyword>
<feature type="transmembrane region" description="Helical" evidence="6">
    <location>
        <begin position="69"/>
        <end position="93"/>
    </location>
</feature>
<dbReference type="GO" id="GO:0004888">
    <property type="term" value="F:transmembrane signaling receptor activity"/>
    <property type="evidence" value="ECO:0007669"/>
    <property type="project" value="InterPro"/>
</dbReference>
<keyword evidence="4 6" id="KW-1133">Transmembrane helix</keyword>